<dbReference type="AlphaFoldDB" id="T2IFY8"/>
<organism evidence="2 3">
    <name type="scientific">Crocosphaera watsonii WH 8502</name>
    <dbReference type="NCBI Taxonomy" id="423474"/>
    <lineage>
        <taxon>Bacteria</taxon>
        <taxon>Bacillati</taxon>
        <taxon>Cyanobacteriota</taxon>
        <taxon>Cyanophyceae</taxon>
        <taxon>Oscillatoriophycideae</taxon>
        <taxon>Chroococcales</taxon>
        <taxon>Aphanothecaceae</taxon>
        <taxon>Crocosphaera</taxon>
    </lineage>
</organism>
<comment type="caution">
    <text evidence="2">The sequence shown here is derived from an EMBL/GenBank/DDBJ whole genome shotgun (WGS) entry which is preliminary data.</text>
</comment>
<protein>
    <submittedName>
        <fullName evidence="2">Rhodanese-like domain protein</fullName>
    </submittedName>
</protein>
<evidence type="ECO:0000313" key="2">
    <source>
        <dbReference type="EMBL" id="CCQ51799.1"/>
    </source>
</evidence>
<dbReference type="SUPFAM" id="SSF52821">
    <property type="entry name" value="Rhodanese/Cell cycle control phosphatase"/>
    <property type="match status" value="1"/>
</dbReference>
<evidence type="ECO:0000313" key="3">
    <source>
        <dbReference type="Proteomes" id="UP000018348"/>
    </source>
</evidence>
<dbReference type="PROSITE" id="PS50206">
    <property type="entry name" value="RHODANESE_3"/>
    <property type="match status" value="1"/>
</dbReference>
<dbReference type="SMART" id="SM00450">
    <property type="entry name" value="RHOD"/>
    <property type="match status" value="1"/>
</dbReference>
<dbReference type="RefSeq" id="WP_021830965.1">
    <property type="nucleotide sequence ID" value="NZ_CAQK01000529.1"/>
</dbReference>
<sequence length="147" mass="17421">MNNFDSLKWNLLNWSIRFLFPHINHISTEELAIWLSHKNKRQPLILDARNKIEYAISHLQGASLIPYDSPEIKYFIKCSLNTPIITYCSIGYRSAILAQRLQKMGYTKVFNLKGSLFFWFSENRPVFCGEEIVSYIHPFNLFWSLWL</sequence>
<reference evidence="2 3" key="2">
    <citation type="submission" date="2013-09" db="EMBL/GenBank/DDBJ databases">
        <title>Whole genome comparison of six Crocosphaera watsonii strains with differing phenotypes.</title>
        <authorList>
            <person name="Bench S.R."/>
            <person name="Heller P."/>
            <person name="Frank I."/>
            <person name="Arciniega M."/>
            <person name="Shilova I.N."/>
            <person name="Zehr J.P."/>
        </authorList>
    </citation>
    <scope>NUCLEOTIDE SEQUENCE [LARGE SCALE GENOMIC DNA]</scope>
    <source>
        <strain evidence="2 3">WH 8502</strain>
    </source>
</reference>
<gene>
    <name evidence="2" type="ORF">CWATWH8502_385</name>
</gene>
<feature type="domain" description="Rhodanese" evidence="1">
    <location>
        <begin position="39"/>
        <end position="128"/>
    </location>
</feature>
<dbReference type="PANTHER" id="PTHR43031:SF1">
    <property type="entry name" value="PYRIDINE NUCLEOTIDE-DISULPHIDE OXIDOREDUCTASE"/>
    <property type="match status" value="1"/>
</dbReference>
<proteinExistence type="predicted"/>
<accession>T2IFY8</accession>
<dbReference type="EMBL" id="CAQK01000529">
    <property type="protein sequence ID" value="CCQ51799.1"/>
    <property type="molecule type" value="Genomic_DNA"/>
</dbReference>
<reference evidence="2 3" key="1">
    <citation type="submission" date="2013-01" db="EMBL/GenBank/DDBJ databases">
        <authorList>
            <person name="Bench S."/>
        </authorList>
    </citation>
    <scope>NUCLEOTIDE SEQUENCE [LARGE SCALE GENOMIC DNA]</scope>
    <source>
        <strain evidence="2 3">WH 8502</strain>
    </source>
</reference>
<dbReference type="InterPro" id="IPR050229">
    <property type="entry name" value="GlpE_sulfurtransferase"/>
</dbReference>
<dbReference type="InterPro" id="IPR001763">
    <property type="entry name" value="Rhodanese-like_dom"/>
</dbReference>
<dbReference type="CDD" id="cd00158">
    <property type="entry name" value="RHOD"/>
    <property type="match status" value="1"/>
</dbReference>
<name>T2IFY8_CROWT</name>
<dbReference type="Pfam" id="PF00581">
    <property type="entry name" value="Rhodanese"/>
    <property type="match status" value="1"/>
</dbReference>
<dbReference type="Proteomes" id="UP000018348">
    <property type="component" value="Unassembled WGS sequence"/>
</dbReference>
<evidence type="ECO:0000259" key="1">
    <source>
        <dbReference type="PROSITE" id="PS50206"/>
    </source>
</evidence>
<dbReference type="PANTHER" id="PTHR43031">
    <property type="entry name" value="FAD-DEPENDENT OXIDOREDUCTASE"/>
    <property type="match status" value="1"/>
</dbReference>
<dbReference type="Gene3D" id="3.40.250.10">
    <property type="entry name" value="Rhodanese-like domain"/>
    <property type="match status" value="1"/>
</dbReference>
<dbReference type="InterPro" id="IPR036873">
    <property type="entry name" value="Rhodanese-like_dom_sf"/>
</dbReference>